<evidence type="ECO:0000313" key="3">
    <source>
        <dbReference type="Proteomes" id="UP000823201"/>
    </source>
</evidence>
<keyword evidence="1" id="KW-0812">Transmembrane</keyword>
<evidence type="ECO:0000313" key="2">
    <source>
        <dbReference type="EMBL" id="MBM7657741.1"/>
    </source>
</evidence>
<feature type="transmembrane region" description="Helical" evidence="1">
    <location>
        <begin position="119"/>
        <end position="138"/>
    </location>
</feature>
<dbReference type="Proteomes" id="UP000823201">
    <property type="component" value="Unassembled WGS sequence"/>
</dbReference>
<feature type="transmembrane region" description="Helical" evidence="1">
    <location>
        <begin position="218"/>
        <end position="240"/>
    </location>
</feature>
<evidence type="ECO:0008006" key="4">
    <source>
        <dbReference type="Google" id="ProtNLM"/>
    </source>
</evidence>
<keyword evidence="3" id="KW-1185">Reference proteome</keyword>
<feature type="transmembrane region" description="Helical" evidence="1">
    <location>
        <begin position="183"/>
        <end position="206"/>
    </location>
</feature>
<keyword evidence="1" id="KW-1133">Transmembrane helix</keyword>
<reference evidence="2 3" key="1">
    <citation type="submission" date="2021-01" db="EMBL/GenBank/DDBJ databases">
        <title>Genomic Encyclopedia of Type Strains, Phase IV (KMG-IV): sequencing the most valuable type-strain genomes for metagenomic binning, comparative biology and taxonomic classification.</title>
        <authorList>
            <person name="Goeker M."/>
        </authorList>
    </citation>
    <scope>NUCLEOTIDE SEQUENCE [LARGE SCALE GENOMIC DNA]</scope>
    <source>
        <strain evidence="2 3">DSM 100968</strain>
    </source>
</reference>
<keyword evidence="1" id="KW-0472">Membrane</keyword>
<evidence type="ECO:0000256" key="1">
    <source>
        <dbReference type="SAM" id="Phobius"/>
    </source>
</evidence>
<feature type="transmembrane region" description="Helical" evidence="1">
    <location>
        <begin position="68"/>
        <end position="84"/>
    </location>
</feature>
<proteinExistence type="predicted"/>
<dbReference type="InterPro" id="IPR025576">
    <property type="entry name" value="YwiC"/>
</dbReference>
<feature type="transmembrane region" description="Helical" evidence="1">
    <location>
        <begin position="90"/>
        <end position="107"/>
    </location>
</feature>
<dbReference type="EMBL" id="JAFBEV010000008">
    <property type="protein sequence ID" value="MBM7657741.1"/>
    <property type="molecule type" value="Genomic_DNA"/>
</dbReference>
<gene>
    <name evidence="2" type="ORF">JOC27_001191</name>
</gene>
<dbReference type="RefSeq" id="WP_205006072.1">
    <property type="nucleotide sequence ID" value="NZ_CBCRXA010000006.1"/>
</dbReference>
<feature type="transmembrane region" description="Helical" evidence="1">
    <location>
        <begin position="36"/>
        <end position="56"/>
    </location>
</feature>
<protein>
    <recommendedName>
        <fullName evidence="4">YwiC-like family protein</fullName>
    </recommendedName>
</protein>
<sequence>MRLSIPKQHGVWAMLFVPYWLEASTTQFTWLQVITFFAWVSLYLSTYTGLSILKIHNHTRRRQYQQSFLIYSAVAFVLIVCSLFSNWMILWLGCCMLPFFCINLYSVRRKNDRALINDIAAVCIFSIGGLAACLSANSPIDRQALAIAVRNTLFFVGTALYVKTMIRERQSRFYHYLSWFYHFLMVLLPVLSGHFLIALAFFPSFIRSLIMYGKSVKILTIGFIEIINATFFFITMLIAIHA</sequence>
<organism evidence="2 3">
    <name type="scientific">Sporolactobacillus spathodeae</name>
    <dbReference type="NCBI Taxonomy" id="1465502"/>
    <lineage>
        <taxon>Bacteria</taxon>
        <taxon>Bacillati</taxon>
        <taxon>Bacillota</taxon>
        <taxon>Bacilli</taxon>
        <taxon>Bacillales</taxon>
        <taxon>Sporolactobacillaceae</taxon>
        <taxon>Sporolactobacillus</taxon>
    </lineage>
</organism>
<name>A0ABS2Q7H4_9BACL</name>
<feature type="transmembrane region" description="Helical" evidence="1">
    <location>
        <begin position="144"/>
        <end position="162"/>
    </location>
</feature>
<dbReference type="Pfam" id="PF14256">
    <property type="entry name" value="YwiC"/>
    <property type="match status" value="1"/>
</dbReference>
<comment type="caution">
    <text evidence="2">The sequence shown here is derived from an EMBL/GenBank/DDBJ whole genome shotgun (WGS) entry which is preliminary data.</text>
</comment>
<accession>A0ABS2Q7H4</accession>